<dbReference type="RefSeq" id="WP_147929428.1">
    <property type="nucleotide sequence ID" value="NZ_VOXD01000004.1"/>
</dbReference>
<reference evidence="1 2" key="1">
    <citation type="submission" date="2019-08" db="EMBL/GenBank/DDBJ databases">
        <title>Lewinella sp. strain SSH13 Genome sequencing and assembly.</title>
        <authorList>
            <person name="Kim I."/>
        </authorList>
    </citation>
    <scope>NUCLEOTIDE SEQUENCE [LARGE SCALE GENOMIC DNA]</scope>
    <source>
        <strain evidence="1 2">SSH13</strain>
    </source>
</reference>
<gene>
    <name evidence="1" type="ORF">FUA23_03985</name>
</gene>
<dbReference type="Gene3D" id="3.40.50.150">
    <property type="entry name" value="Vaccinia Virus protein VP39"/>
    <property type="match status" value="1"/>
</dbReference>
<accession>A0A5C7FX04</accession>
<dbReference type="AlphaFoldDB" id="A0A5C7FX04"/>
<evidence type="ECO:0000313" key="1">
    <source>
        <dbReference type="EMBL" id="TXF90970.1"/>
    </source>
</evidence>
<name>A0A5C7FX04_9BACT</name>
<sequence length="213" mass="24899">MALEFIKDITIRKHYLLKLWWDRKSGFLEQSGWIRSFEERKCVDADGQPVPWLTYSLNKILDNRLGKEVKVYEFGSGFSTLFFAKRVKHVYTIEYDKKWYDLLIGQLPENTTIDFSEFEQPGYVANIIDVPELFDLIVIDGRRRNECAANAINKVAEGGVIIFDDTHRDKYREGTKLIEDLGYKRLDFWGFVNGSIDLKCTSVFYKANNILNI</sequence>
<dbReference type="SUPFAM" id="SSF53335">
    <property type="entry name" value="S-adenosyl-L-methionine-dependent methyltransferases"/>
    <property type="match status" value="1"/>
</dbReference>
<keyword evidence="1" id="KW-0808">Transferase</keyword>
<protein>
    <submittedName>
        <fullName evidence="1">Class I SAM-dependent methyltransferase</fullName>
    </submittedName>
</protein>
<keyword evidence="2" id="KW-1185">Reference proteome</keyword>
<dbReference type="EMBL" id="VOXD01000004">
    <property type="protein sequence ID" value="TXF90970.1"/>
    <property type="molecule type" value="Genomic_DNA"/>
</dbReference>
<proteinExistence type="predicted"/>
<dbReference type="InterPro" id="IPR029063">
    <property type="entry name" value="SAM-dependent_MTases_sf"/>
</dbReference>
<evidence type="ECO:0000313" key="2">
    <source>
        <dbReference type="Proteomes" id="UP000321907"/>
    </source>
</evidence>
<keyword evidence="1" id="KW-0489">Methyltransferase</keyword>
<dbReference type="Proteomes" id="UP000321907">
    <property type="component" value="Unassembled WGS sequence"/>
</dbReference>
<comment type="caution">
    <text evidence="1">The sequence shown here is derived from an EMBL/GenBank/DDBJ whole genome shotgun (WGS) entry which is preliminary data.</text>
</comment>
<dbReference type="GO" id="GO:0032259">
    <property type="term" value="P:methylation"/>
    <property type="evidence" value="ECO:0007669"/>
    <property type="project" value="UniProtKB-KW"/>
</dbReference>
<dbReference type="OrthoDB" id="938855at2"/>
<dbReference type="GO" id="GO:0008168">
    <property type="term" value="F:methyltransferase activity"/>
    <property type="evidence" value="ECO:0007669"/>
    <property type="project" value="UniProtKB-KW"/>
</dbReference>
<organism evidence="1 2">
    <name type="scientific">Neolewinella aurantiaca</name>
    <dbReference type="NCBI Taxonomy" id="2602767"/>
    <lineage>
        <taxon>Bacteria</taxon>
        <taxon>Pseudomonadati</taxon>
        <taxon>Bacteroidota</taxon>
        <taxon>Saprospiria</taxon>
        <taxon>Saprospirales</taxon>
        <taxon>Lewinellaceae</taxon>
        <taxon>Neolewinella</taxon>
    </lineage>
</organism>